<dbReference type="InterPro" id="IPR008913">
    <property type="entry name" value="Znf_CHY"/>
</dbReference>
<evidence type="ECO:0000256" key="1">
    <source>
        <dbReference type="ARBA" id="ARBA00022723"/>
    </source>
</evidence>
<dbReference type="InterPro" id="IPR037274">
    <property type="entry name" value="Znf_CHY_sf"/>
</dbReference>
<dbReference type="STRING" id="1121353.H924_00460"/>
<dbReference type="KEGG" id="ccn:H924_00460"/>
<keyword evidence="3" id="KW-0862">Zinc</keyword>
<name>M1URD8_9CORY</name>
<keyword evidence="6" id="KW-1185">Reference proteome</keyword>
<feature type="domain" description="CHY-type" evidence="4">
    <location>
        <begin position="21"/>
        <end position="95"/>
    </location>
</feature>
<evidence type="ECO:0000259" key="4">
    <source>
        <dbReference type="PROSITE" id="PS51266"/>
    </source>
</evidence>
<dbReference type="SUPFAM" id="SSF161219">
    <property type="entry name" value="CHY zinc finger-like"/>
    <property type="match status" value="1"/>
</dbReference>
<dbReference type="InterPro" id="IPR016694">
    <property type="entry name" value="UCP017292"/>
</dbReference>
<sequence>MLPSWRSGLCLFGATLMRGLLIDGEGRCVHYHGPFDVVGNKCATCNQWWACHACHEELAGHPFGRVLIDDPSSLECGSCGELLSYGHEQCPQCGHQFNPGCSLHRDFYFLVPEKVA</sequence>
<dbReference type="HOGENOM" id="CLU_143932_0_0_11"/>
<accession>M1URD8</accession>
<evidence type="ECO:0000256" key="3">
    <source>
        <dbReference type="ARBA" id="ARBA00022833"/>
    </source>
</evidence>
<dbReference type="PIRSF" id="PIRSF017292">
    <property type="entry name" value="UCP017292_Znf_CHY"/>
    <property type="match status" value="1"/>
</dbReference>
<dbReference type="Pfam" id="PF05495">
    <property type="entry name" value="zf-CHY"/>
    <property type="match status" value="1"/>
</dbReference>
<dbReference type="AlphaFoldDB" id="M1URD8"/>
<evidence type="ECO:0000313" key="6">
    <source>
        <dbReference type="Proteomes" id="UP000011760"/>
    </source>
</evidence>
<gene>
    <name evidence="5" type="ORF">H924_00460</name>
</gene>
<dbReference type="eggNOG" id="COG4357">
    <property type="taxonomic scope" value="Bacteria"/>
</dbReference>
<dbReference type="EMBL" id="CP004354">
    <property type="protein sequence ID" value="AGG65552.1"/>
    <property type="molecule type" value="Genomic_DNA"/>
</dbReference>
<dbReference type="Proteomes" id="UP000011760">
    <property type="component" value="Chromosome"/>
</dbReference>
<proteinExistence type="predicted"/>
<dbReference type="GO" id="GO:0008270">
    <property type="term" value="F:zinc ion binding"/>
    <property type="evidence" value="ECO:0007669"/>
    <property type="project" value="UniProtKB-KW"/>
</dbReference>
<reference evidence="5 6" key="1">
    <citation type="submission" date="2013-02" db="EMBL/GenBank/DDBJ databases">
        <title>The complete genome sequence of Corynebacterium callunae DSM 20147.</title>
        <authorList>
            <person name="Ruckert C."/>
            <person name="Albersmeier A."/>
            <person name="Kalinowski J."/>
        </authorList>
    </citation>
    <scope>NUCLEOTIDE SEQUENCE [LARGE SCALE GENOMIC DNA]</scope>
    <source>
        <strain evidence="5 6">DSM 20147</strain>
    </source>
</reference>
<dbReference type="PROSITE" id="PS51266">
    <property type="entry name" value="ZF_CHY"/>
    <property type="match status" value="1"/>
</dbReference>
<keyword evidence="2" id="KW-0863">Zinc-finger</keyword>
<evidence type="ECO:0000313" key="5">
    <source>
        <dbReference type="EMBL" id="AGG65552.1"/>
    </source>
</evidence>
<organism evidence="5 6">
    <name type="scientific">Corynebacterium callunae DSM 20147</name>
    <dbReference type="NCBI Taxonomy" id="1121353"/>
    <lineage>
        <taxon>Bacteria</taxon>
        <taxon>Bacillati</taxon>
        <taxon>Actinomycetota</taxon>
        <taxon>Actinomycetes</taxon>
        <taxon>Mycobacteriales</taxon>
        <taxon>Corynebacteriaceae</taxon>
        <taxon>Corynebacterium</taxon>
    </lineage>
</organism>
<protein>
    <recommendedName>
        <fullName evidence="4">CHY-type domain-containing protein</fullName>
    </recommendedName>
</protein>
<keyword evidence="1" id="KW-0479">Metal-binding</keyword>
<evidence type="ECO:0000256" key="2">
    <source>
        <dbReference type="ARBA" id="ARBA00022771"/>
    </source>
</evidence>